<dbReference type="InterPro" id="IPR026055">
    <property type="entry name" value="FAR"/>
</dbReference>
<organism evidence="13 14">
    <name type="scientific">Pararge aegeria aegeria</name>
    <dbReference type="NCBI Taxonomy" id="348720"/>
    <lineage>
        <taxon>Eukaryota</taxon>
        <taxon>Metazoa</taxon>
        <taxon>Ecdysozoa</taxon>
        <taxon>Arthropoda</taxon>
        <taxon>Hexapoda</taxon>
        <taxon>Insecta</taxon>
        <taxon>Pterygota</taxon>
        <taxon>Neoptera</taxon>
        <taxon>Endopterygota</taxon>
        <taxon>Lepidoptera</taxon>
        <taxon>Glossata</taxon>
        <taxon>Ditrysia</taxon>
        <taxon>Papilionoidea</taxon>
        <taxon>Nymphalidae</taxon>
        <taxon>Satyrinae</taxon>
        <taxon>Satyrini</taxon>
        <taxon>Parargina</taxon>
        <taxon>Pararge</taxon>
    </lineage>
</organism>
<evidence type="ECO:0000256" key="8">
    <source>
        <dbReference type="ARBA" id="ARBA00023136"/>
    </source>
</evidence>
<evidence type="ECO:0000259" key="12">
    <source>
        <dbReference type="Pfam" id="PF07993"/>
    </source>
</evidence>
<dbReference type="AlphaFoldDB" id="A0A8S4RGU6"/>
<comment type="catalytic activity">
    <reaction evidence="9 10">
        <text>a long-chain fatty acyl-CoA + 2 NADPH + 2 H(+) = a long-chain primary fatty alcohol + 2 NADP(+) + CoA</text>
        <dbReference type="Rhea" id="RHEA:52716"/>
        <dbReference type="ChEBI" id="CHEBI:15378"/>
        <dbReference type="ChEBI" id="CHEBI:57287"/>
        <dbReference type="ChEBI" id="CHEBI:57783"/>
        <dbReference type="ChEBI" id="CHEBI:58349"/>
        <dbReference type="ChEBI" id="CHEBI:77396"/>
        <dbReference type="ChEBI" id="CHEBI:83139"/>
        <dbReference type="EC" id="1.2.1.84"/>
    </reaction>
</comment>
<dbReference type="EC" id="1.2.1.84" evidence="10"/>
<dbReference type="EMBL" id="CAKXAJ010025124">
    <property type="protein sequence ID" value="CAH2235432.1"/>
    <property type="molecule type" value="Genomic_DNA"/>
</dbReference>
<evidence type="ECO:0000256" key="1">
    <source>
        <dbReference type="ARBA" id="ARBA00004141"/>
    </source>
</evidence>
<dbReference type="GO" id="GO:0035336">
    <property type="term" value="P:long-chain fatty-acyl-CoA metabolic process"/>
    <property type="evidence" value="ECO:0007669"/>
    <property type="project" value="TreeGrafter"/>
</dbReference>
<dbReference type="FunFam" id="3.40.50.720:FF:000143">
    <property type="entry name" value="Fatty acyl-CoA reductase"/>
    <property type="match status" value="1"/>
</dbReference>
<dbReference type="GO" id="GO:0102965">
    <property type="term" value="F:alcohol-forming long-chain fatty acyl-CoA reductase activity"/>
    <property type="evidence" value="ECO:0007669"/>
    <property type="project" value="UniProtKB-EC"/>
</dbReference>
<keyword evidence="8 10" id="KW-0472">Membrane</keyword>
<dbReference type="GO" id="GO:0005777">
    <property type="term" value="C:peroxisome"/>
    <property type="evidence" value="ECO:0007669"/>
    <property type="project" value="TreeGrafter"/>
</dbReference>
<comment type="function">
    <text evidence="10">Catalyzes the reduction of fatty acyl-CoA to fatty alcohols.</text>
</comment>
<evidence type="ECO:0000256" key="9">
    <source>
        <dbReference type="ARBA" id="ARBA00052530"/>
    </source>
</evidence>
<keyword evidence="7 10" id="KW-0443">Lipid metabolism</keyword>
<evidence type="ECO:0000256" key="4">
    <source>
        <dbReference type="ARBA" id="ARBA00022692"/>
    </source>
</evidence>
<dbReference type="Gene3D" id="3.40.50.720">
    <property type="entry name" value="NAD(P)-binding Rossmann-like Domain"/>
    <property type="match status" value="1"/>
</dbReference>
<reference evidence="13" key="1">
    <citation type="submission" date="2022-03" db="EMBL/GenBank/DDBJ databases">
        <authorList>
            <person name="Lindestad O."/>
        </authorList>
    </citation>
    <scope>NUCLEOTIDE SEQUENCE</scope>
</reference>
<feature type="domain" description="Thioester reductase (TE)" evidence="12">
    <location>
        <begin position="59"/>
        <end position="329"/>
    </location>
</feature>
<evidence type="ECO:0000256" key="6">
    <source>
        <dbReference type="ARBA" id="ARBA00022989"/>
    </source>
</evidence>
<proteinExistence type="inferred from homology"/>
<dbReference type="GO" id="GO:0080019">
    <property type="term" value="F:alcohol-forming very long-chain fatty acyl-CoA reductase activity"/>
    <property type="evidence" value="ECO:0007669"/>
    <property type="project" value="InterPro"/>
</dbReference>
<keyword evidence="3 10" id="KW-0444">Lipid biosynthesis</keyword>
<dbReference type="Proteomes" id="UP000838756">
    <property type="component" value="Unassembled WGS sequence"/>
</dbReference>
<dbReference type="InterPro" id="IPR033640">
    <property type="entry name" value="FAR_C"/>
</dbReference>
<keyword evidence="14" id="KW-1185">Reference proteome</keyword>
<evidence type="ECO:0000256" key="2">
    <source>
        <dbReference type="ARBA" id="ARBA00005928"/>
    </source>
</evidence>
<dbReference type="Pfam" id="PF07993">
    <property type="entry name" value="NAD_binding_4"/>
    <property type="match status" value="1"/>
</dbReference>
<feature type="transmembrane region" description="Helical" evidence="10">
    <location>
        <begin position="507"/>
        <end position="530"/>
    </location>
</feature>
<evidence type="ECO:0000256" key="10">
    <source>
        <dbReference type="RuleBase" id="RU363097"/>
    </source>
</evidence>
<evidence type="ECO:0000256" key="5">
    <source>
        <dbReference type="ARBA" id="ARBA00022857"/>
    </source>
</evidence>
<dbReference type="PANTHER" id="PTHR11011:SF118">
    <property type="entry name" value="FATTY ACYL-COA REDUCTASE"/>
    <property type="match status" value="1"/>
</dbReference>
<dbReference type="Pfam" id="PF03015">
    <property type="entry name" value="Sterile"/>
    <property type="match status" value="1"/>
</dbReference>
<dbReference type="CDD" id="cd09071">
    <property type="entry name" value="FAR_C"/>
    <property type="match status" value="1"/>
</dbReference>
<dbReference type="GO" id="GO:0016020">
    <property type="term" value="C:membrane"/>
    <property type="evidence" value="ECO:0007669"/>
    <property type="project" value="UniProtKB-SubCell"/>
</dbReference>
<keyword evidence="4 10" id="KW-0812">Transmembrane</keyword>
<evidence type="ECO:0000313" key="14">
    <source>
        <dbReference type="Proteomes" id="UP000838756"/>
    </source>
</evidence>
<dbReference type="SUPFAM" id="SSF51735">
    <property type="entry name" value="NAD(P)-binding Rossmann-fold domains"/>
    <property type="match status" value="1"/>
</dbReference>
<accession>A0A8S4RGU6</accession>
<evidence type="ECO:0000259" key="11">
    <source>
        <dbReference type="Pfam" id="PF03015"/>
    </source>
</evidence>
<dbReference type="OrthoDB" id="429813at2759"/>
<feature type="domain" description="Fatty acyl-CoA reductase C-terminal" evidence="11">
    <location>
        <begin position="401"/>
        <end position="492"/>
    </location>
</feature>
<gene>
    <name evidence="13" type="primary">jg13290</name>
    <name evidence="13" type="ORF">PAEG_LOCUS13093</name>
</gene>
<comment type="similarity">
    <text evidence="2 10">Belongs to the fatty acyl-CoA reductase family.</text>
</comment>
<comment type="caution">
    <text evidence="13">The sequence shown here is derived from an EMBL/GenBank/DDBJ whole genome shotgun (WGS) entry which is preliminary data.</text>
</comment>
<evidence type="ECO:0000256" key="3">
    <source>
        <dbReference type="ARBA" id="ARBA00022516"/>
    </source>
</evidence>
<keyword evidence="6 10" id="KW-1133">Transmembrane helix</keyword>
<dbReference type="InterPro" id="IPR013120">
    <property type="entry name" value="FAR_NAD-bd"/>
</dbReference>
<sequence>MITSKLLLEEGALISFRRNIICYTCRWCCVFGRRFRSITTSIMPSLGITEYYAGKAIFITGATGFMGKVLVEKLLRSCPEVKTIYILVRTKKGQSPVARLDKFLKSRVFEKLQAIDPKACNKIRLVPGDILQENLGLSVKDEEELLRECQIVYNNAACVSFNLHIRLAVKMNTLGTQKVLKLAEKMTKLEVFVHVSTTFCHDDLDVVEEKLYPSKHNPQDIINMVDWMDDETLTALQPELIKPYPNTYGYSKCLTESLVSQYNGKFPIAIARPSIVVPSLKEPMPGWLDNINGPSGVVYAASRGVLRTIYCKDTTKLDTICVDLAINAIIILTFLTGIEKPKDIRVCNLSQYGVKDITWVECREHWSKYLSKYPLSLVLWYPSATAKNYKWEHKICEFFTHLVPAYLIDLLLFLLGKKTFMVRIIDRLTLGLEVLEYYNTRNWVFKNEYFKSLKHRITREEDETFFTDFSNADLDLYMENYVKGIREFYCKEDPSTIPQAKILHKRLYYLHVIVNIAFYALCVYFLYWIVKKVSLVV</sequence>
<dbReference type="PANTHER" id="PTHR11011">
    <property type="entry name" value="MALE STERILITY PROTEIN 2-RELATED"/>
    <property type="match status" value="1"/>
</dbReference>
<comment type="subcellular location">
    <subcellularLocation>
        <location evidence="1">Membrane</location>
        <topology evidence="1">Multi-pass membrane protein</topology>
    </subcellularLocation>
</comment>
<keyword evidence="10" id="KW-0560">Oxidoreductase</keyword>
<protein>
    <recommendedName>
        <fullName evidence="10">Fatty acyl-CoA reductase</fullName>
        <ecNumber evidence="10">1.2.1.84</ecNumber>
    </recommendedName>
</protein>
<evidence type="ECO:0000256" key="7">
    <source>
        <dbReference type="ARBA" id="ARBA00023098"/>
    </source>
</evidence>
<dbReference type="CDD" id="cd05236">
    <property type="entry name" value="FAR-N_SDR_e"/>
    <property type="match status" value="1"/>
</dbReference>
<dbReference type="InterPro" id="IPR036291">
    <property type="entry name" value="NAD(P)-bd_dom_sf"/>
</dbReference>
<feature type="transmembrane region" description="Helical" evidence="10">
    <location>
        <begin position="398"/>
        <end position="415"/>
    </location>
</feature>
<name>A0A8S4RGU6_9NEOP</name>
<keyword evidence="5 10" id="KW-0521">NADP</keyword>
<evidence type="ECO:0000313" key="13">
    <source>
        <dbReference type="EMBL" id="CAH2235432.1"/>
    </source>
</evidence>